<comment type="cofactor">
    <cofactor evidence="2">
        <name>a divalent metal cation</name>
        <dbReference type="ChEBI" id="CHEBI:60240"/>
    </cofactor>
</comment>
<dbReference type="Proteomes" id="UP000092971">
    <property type="component" value="Chromosome"/>
</dbReference>
<dbReference type="InterPro" id="IPR029052">
    <property type="entry name" value="Metallo-depent_PP-like"/>
</dbReference>
<evidence type="ECO:0000256" key="1">
    <source>
        <dbReference type="ARBA" id="ARBA00008950"/>
    </source>
</evidence>
<evidence type="ECO:0000259" key="3">
    <source>
        <dbReference type="Pfam" id="PF12850"/>
    </source>
</evidence>
<organism evidence="4 5">
    <name type="scientific">Thermoclostridium stercorarium subsp. thermolacticum DSM 2910</name>
    <dbReference type="NCBI Taxonomy" id="1121336"/>
    <lineage>
        <taxon>Bacteria</taxon>
        <taxon>Bacillati</taxon>
        <taxon>Bacillota</taxon>
        <taxon>Clostridia</taxon>
        <taxon>Eubacteriales</taxon>
        <taxon>Oscillospiraceae</taxon>
        <taxon>Thermoclostridium</taxon>
    </lineage>
</organism>
<name>A0A1B1YD52_THEST</name>
<gene>
    <name evidence="4" type="ORF">CSTERTH_06355</name>
</gene>
<protein>
    <recommendedName>
        <fullName evidence="2">Phosphoesterase</fullName>
        <ecNumber evidence="2">3.1.4.-</ecNumber>
    </recommendedName>
</protein>
<comment type="similarity">
    <text evidence="1 2">Belongs to the metallophosphoesterase superfamily. YfcE family.</text>
</comment>
<evidence type="ECO:0000313" key="4">
    <source>
        <dbReference type="EMBL" id="ANW98677.1"/>
    </source>
</evidence>
<dbReference type="InterPro" id="IPR024654">
    <property type="entry name" value="Calcineurin-like_PHP_lpxH"/>
</dbReference>
<dbReference type="NCBIfam" id="TIGR00040">
    <property type="entry name" value="yfcE"/>
    <property type="match status" value="1"/>
</dbReference>
<dbReference type="GO" id="GO:0016787">
    <property type="term" value="F:hydrolase activity"/>
    <property type="evidence" value="ECO:0007669"/>
    <property type="project" value="UniProtKB-UniRule"/>
</dbReference>
<dbReference type="EC" id="3.1.4.-" evidence="2"/>
<evidence type="ECO:0000256" key="2">
    <source>
        <dbReference type="RuleBase" id="RU362039"/>
    </source>
</evidence>
<dbReference type="OrthoDB" id="9800565at2"/>
<dbReference type="Pfam" id="PF12850">
    <property type="entry name" value="Metallophos_2"/>
    <property type="match status" value="1"/>
</dbReference>
<feature type="domain" description="Calcineurin-like phosphoesterase" evidence="3">
    <location>
        <begin position="3"/>
        <end position="150"/>
    </location>
</feature>
<accession>A0A1B1YD52</accession>
<dbReference type="InterPro" id="IPR000979">
    <property type="entry name" value="Phosphodiesterase_MJ0936/Vps29"/>
</dbReference>
<dbReference type="RefSeq" id="WP_015359017.1">
    <property type="nucleotide sequence ID" value="NZ_CP014672.1"/>
</dbReference>
<dbReference type="PANTHER" id="PTHR11124">
    <property type="entry name" value="VACUOLAR SORTING PROTEIN VPS29"/>
    <property type="match status" value="1"/>
</dbReference>
<dbReference type="AlphaFoldDB" id="A0A1B1YD52"/>
<proteinExistence type="inferred from homology"/>
<dbReference type="EMBL" id="CP014672">
    <property type="protein sequence ID" value="ANW98677.1"/>
    <property type="molecule type" value="Genomic_DNA"/>
</dbReference>
<evidence type="ECO:0000313" key="5">
    <source>
        <dbReference type="Proteomes" id="UP000092971"/>
    </source>
</evidence>
<dbReference type="GO" id="GO:0046872">
    <property type="term" value="F:metal ion binding"/>
    <property type="evidence" value="ECO:0007669"/>
    <property type="project" value="UniProtKB-KW"/>
</dbReference>
<dbReference type="SUPFAM" id="SSF56300">
    <property type="entry name" value="Metallo-dependent phosphatases"/>
    <property type="match status" value="1"/>
</dbReference>
<sequence>MTKLLVISDTHGDILLADKVLKKNSDVDIVIHLGDYYRDADKLKQLHPNFHFEYVYGNCDFMTGNVLAEKILEIERQRVLLTHGHRYSVKWGIEKLVEKANNENINLILFGHTHIQHVTYGPGYILLNPGSISEPRGNDKKSYAVVTIDNEKIDVEMKNAV</sequence>
<reference evidence="4 5" key="1">
    <citation type="submission" date="2016-02" db="EMBL/GenBank/DDBJ databases">
        <title>Comparison of Clostridium stercorarium subspecies using comparative genomics and transcriptomics.</title>
        <authorList>
            <person name="Schellenberg J."/>
            <person name="Thallinger G."/>
            <person name="Levin D.B."/>
            <person name="Zhang X."/>
            <person name="Alvare G."/>
            <person name="Fristensky B."/>
            <person name="Sparling R."/>
        </authorList>
    </citation>
    <scope>NUCLEOTIDE SEQUENCE [LARGE SCALE GENOMIC DNA]</scope>
    <source>
        <strain evidence="4 5">DSM 2910</strain>
    </source>
</reference>
<keyword evidence="2" id="KW-0479">Metal-binding</keyword>
<dbReference type="Gene3D" id="3.60.21.10">
    <property type="match status" value="1"/>
</dbReference>